<comment type="caution">
    <text evidence="3">The sequence shown here is derived from an EMBL/GenBank/DDBJ whole genome shotgun (WGS) entry which is preliminary data.</text>
</comment>
<sequence length="262" mass="29801">MSNKSIGNLNIHYELTGSDSGEDVILLHGWGSNLQVFKYIVQELEKTFKVYTIDFPGFGESSPPKDVWGINDYTNFLESFVKELHIKEPILIGHSFGGRVALLYSSRNDVNKLVLIDSAGIIPKRSIKYYIKVYAFKWCKRILPVLIGNTKASEQIERYRKKSGSSDYNNAPSKMMRNILVKVVNEDLKYVMPNIKAPTLLIWGENDDSTPVSDAKIMERLIKDCGLVILKNAGHFSFLDKRYEVNIILDAFLATNKLTKQE</sequence>
<dbReference type="EC" id="3.1.1.3" evidence="3"/>
<dbReference type="PANTHER" id="PTHR43798:SF31">
    <property type="entry name" value="AB HYDROLASE SUPERFAMILY PROTEIN YCLE"/>
    <property type="match status" value="1"/>
</dbReference>
<dbReference type="InterPro" id="IPR000073">
    <property type="entry name" value="AB_hydrolase_1"/>
</dbReference>
<dbReference type="GO" id="GO:0004806">
    <property type="term" value="F:triacylglycerol lipase activity"/>
    <property type="evidence" value="ECO:0007669"/>
    <property type="project" value="UniProtKB-EC"/>
</dbReference>
<dbReference type="InterPro" id="IPR050266">
    <property type="entry name" value="AB_hydrolase_sf"/>
</dbReference>
<dbReference type="Gene3D" id="3.40.50.1820">
    <property type="entry name" value="alpha/beta hydrolase"/>
    <property type="match status" value="1"/>
</dbReference>
<dbReference type="SUPFAM" id="SSF53474">
    <property type="entry name" value="alpha/beta-Hydrolases"/>
    <property type="match status" value="1"/>
</dbReference>
<evidence type="ECO:0000256" key="1">
    <source>
        <dbReference type="ARBA" id="ARBA00022801"/>
    </source>
</evidence>
<dbReference type="GO" id="GO:0016020">
    <property type="term" value="C:membrane"/>
    <property type="evidence" value="ECO:0007669"/>
    <property type="project" value="TreeGrafter"/>
</dbReference>
<evidence type="ECO:0000259" key="2">
    <source>
        <dbReference type="Pfam" id="PF00561"/>
    </source>
</evidence>
<gene>
    <name evidence="3" type="ORF">EZS27_013817</name>
</gene>
<feature type="domain" description="AB hydrolase-1" evidence="2">
    <location>
        <begin position="24"/>
        <end position="241"/>
    </location>
</feature>
<accession>A0A5J4RYJ1</accession>
<protein>
    <submittedName>
        <fullName evidence="3">Lipase 1</fullName>
        <ecNumber evidence="3">3.1.1.3</ecNumber>
    </submittedName>
</protein>
<dbReference type="EMBL" id="SNRY01000639">
    <property type="protein sequence ID" value="KAA6338150.1"/>
    <property type="molecule type" value="Genomic_DNA"/>
</dbReference>
<evidence type="ECO:0000313" key="3">
    <source>
        <dbReference type="EMBL" id="KAA6338150.1"/>
    </source>
</evidence>
<name>A0A5J4RYJ1_9ZZZZ</name>
<keyword evidence="1 3" id="KW-0378">Hydrolase</keyword>
<dbReference type="Pfam" id="PF00561">
    <property type="entry name" value="Abhydrolase_1"/>
    <property type="match status" value="1"/>
</dbReference>
<dbReference type="PANTHER" id="PTHR43798">
    <property type="entry name" value="MONOACYLGLYCEROL LIPASE"/>
    <property type="match status" value="1"/>
</dbReference>
<organism evidence="3">
    <name type="scientific">termite gut metagenome</name>
    <dbReference type="NCBI Taxonomy" id="433724"/>
    <lineage>
        <taxon>unclassified sequences</taxon>
        <taxon>metagenomes</taxon>
        <taxon>organismal metagenomes</taxon>
    </lineage>
</organism>
<dbReference type="PRINTS" id="PR00111">
    <property type="entry name" value="ABHYDROLASE"/>
</dbReference>
<dbReference type="AlphaFoldDB" id="A0A5J4RYJ1"/>
<dbReference type="InterPro" id="IPR029058">
    <property type="entry name" value="AB_hydrolase_fold"/>
</dbReference>
<proteinExistence type="predicted"/>
<reference evidence="3" key="1">
    <citation type="submission" date="2019-03" db="EMBL/GenBank/DDBJ databases">
        <title>Single cell metagenomics reveals metabolic interactions within the superorganism composed of flagellate Streblomastix strix and complex community of Bacteroidetes bacteria on its surface.</title>
        <authorList>
            <person name="Treitli S.C."/>
            <person name="Kolisko M."/>
            <person name="Husnik F."/>
            <person name="Keeling P."/>
            <person name="Hampl V."/>
        </authorList>
    </citation>
    <scope>NUCLEOTIDE SEQUENCE</scope>
    <source>
        <strain evidence="3">STM</strain>
    </source>
</reference>